<comment type="caution">
    <text evidence="1">The sequence shown here is derived from an EMBL/GenBank/DDBJ whole genome shotgun (WGS) entry which is preliminary data.</text>
</comment>
<proteinExistence type="predicted"/>
<protein>
    <submittedName>
        <fullName evidence="1">Uncharacterized protein</fullName>
    </submittedName>
</protein>
<name>A0ABS8S739_DATST</name>
<reference evidence="1 2" key="1">
    <citation type="journal article" date="2021" name="BMC Genomics">
        <title>Datura genome reveals duplications of psychoactive alkaloid biosynthetic genes and high mutation rate following tissue culture.</title>
        <authorList>
            <person name="Rajewski A."/>
            <person name="Carter-House D."/>
            <person name="Stajich J."/>
            <person name="Litt A."/>
        </authorList>
    </citation>
    <scope>NUCLEOTIDE SEQUENCE [LARGE SCALE GENOMIC DNA]</scope>
    <source>
        <strain evidence="1">AR-01</strain>
    </source>
</reference>
<dbReference type="EMBL" id="JACEIK010000315">
    <property type="protein sequence ID" value="MCD7454754.1"/>
    <property type="molecule type" value="Genomic_DNA"/>
</dbReference>
<feature type="non-terminal residue" evidence="1">
    <location>
        <position position="1"/>
    </location>
</feature>
<evidence type="ECO:0000313" key="2">
    <source>
        <dbReference type="Proteomes" id="UP000823775"/>
    </source>
</evidence>
<sequence length="76" mass="8891">VEDLSLEFCKLDIEVTTRGLEVRSRWWTHGRSLKKLYVMDSMVTREDTTGRCVEQCLALFSHCTRLGNYEMMEASK</sequence>
<accession>A0ABS8S739</accession>
<organism evidence="1 2">
    <name type="scientific">Datura stramonium</name>
    <name type="common">Jimsonweed</name>
    <name type="synonym">Common thornapple</name>
    <dbReference type="NCBI Taxonomy" id="4076"/>
    <lineage>
        <taxon>Eukaryota</taxon>
        <taxon>Viridiplantae</taxon>
        <taxon>Streptophyta</taxon>
        <taxon>Embryophyta</taxon>
        <taxon>Tracheophyta</taxon>
        <taxon>Spermatophyta</taxon>
        <taxon>Magnoliopsida</taxon>
        <taxon>eudicotyledons</taxon>
        <taxon>Gunneridae</taxon>
        <taxon>Pentapetalae</taxon>
        <taxon>asterids</taxon>
        <taxon>lamiids</taxon>
        <taxon>Solanales</taxon>
        <taxon>Solanaceae</taxon>
        <taxon>Solanoideae</taxon>
        <taxon>Datureae</taxon>
        <taxon>Datura</taxon>
    </lineage>
</organism>
<evidence type="ECO:0000313" key="1">
    <source>
        <dbReference type="EMBL" id="MCD7454754.1"/>
    </source>
</evidence>
<gene>
    <name evidence="1" type="ORF">HAX54_025915</name>
</gene>
<keyword evidence="2" id="KW-1185">Reference proteome</keyword>
<dbReference type="Proteomes" id="UP000823775">
    <property type="component" value="Unassembled WGS sequence"/>
</dbReference>